<accession>A0A1E7EIZ0</accession>
<feature type="compositionally biased region" description="Low complexity" evidence="1">
    <location>
        <begin position="30"/>
        <end position="40"/>
    </location>
</feature>
<evidence type="ECO:0000313" key="2">
    <source>
        <dbReference type="EMBL" id="OEU05857.1"/>
    </source>
</evidence>
<dbReference type="InParanoid" id="A0A1E7EIZ0"/>
<feature type="compositionally biased region" description="Polar residues" evidence="1">
    <location>
        <begin position="47"/>
        <end position="61"/>
    </location>
</feature>
<sequence length="755" mass="83476">MAVTDKPTDTTSTTGGTGNALSAKEKEAKAAAAAAKNTANQKKKNHPSNASSKKNKQQQVAKSKFEGLASGTSPMKGIVVALANGNLLGQYRILQNTMAGTAASEKAYGLDSSILELVAKVESDFVTSKSDPLKHSTVVTIYTKDATGADTTTPTGEKRLVCFDPILKASMDSNYFIDVKIQKANWNNYERFSQAYYRTAIGNVEDVIITYCRADKRMALVETNKDLIGFLQILRSVCAQTNGIVKVDQEFQNLHTLHAAIAFKQAANVDDSTFSKQVQDRYKSAIFTCGKFAFGEVSLEKVLSALPTPTTFTAYLALKPADQVPIDKLVEERTVARLIVKNSLNKNLKTHLMTTYSTATGDCYPNTISDALALLSTFAVQPAKNTTTEDAIVSYHEASSPDPVSSIKEEAEDDLSDPEPELTIEELPSDTETNQASVMATVIAEATKEDDDDRFFGASFAQLQDVDDIYDDNEPDFVTCAHVVDRPGGRQGDSTDFDSNSDIDHAGDRHGNSSDWDTDEWNRELEENRNRPKTGKSPITINKAHCFETVVYLTAQRVKNAGTVRIKSYDTDDDDVPLVSYEYDSPTPEHIIDYSDVVREKLKLSGIRNIAALDDLFEGCSVAEAARRLRQQLSMSIKMLYMVIQFYKARYDRMITEIGPDDGRVVFPQAHVLLHHTVVAVSINQRRRKPNRWINKVTRKLVNCGINTVELLESALKGHQLNNILHRHGLPKFHQMTVSGFHLILNTSDFHQGLS</sequence>
<dbReference type="KEGG" id="fcy:FRACYDRAFT_257799"/>
<proteinExistence type="predicted"/>
<organism evidence="2 3">
    <name type="scientific">Fragilariopsis cylindrus CCMP1102</name>
    <dbReference type="NCBI Taxonomy" id="635003"/>
    <lineage>
        <taxon>Eukaryota</taxon>
        <taxon>Sar</taxon>
        <taxon>Stramenopiles</taxon>
        <taxon>Ochrophyta</taxon>
        <taxon>Bacillariophyta</taxon>
        <taxon>Bacillariophyceae</taxon>
        <taxon>Bacillariophycidae</taxon>
        <taxon>Bacillariales</taxon>
        <taxon>Bacillariaceae</taxon>
        <taxon>Fragilariopsis</taxon>
    </lineage>
</organism>
<name>A0A1E7EIZ0_9STRA</name>
<evidence type="ECO:0000256" key="1">
    <source>
        <dbReference type="SAM" id="MobiDB-lite"/>
    </source>
</evidence>
<keyword evidence="3" id="KW-1185">Reference proteome</keyword>
<feature type="compositionally biased region" description="Low complexity" evidence="1">
    <location>
        <begin position="9"/>
        <end position="22"/>
    </location>
</feature>
<protein>
    <submittedName>
        <fullName evidence="2">Uncharacterized protein</fullName>
    </submittedName>
</protein>
<feature type="compositionally biased region" description="Acidic residues" evidence="1">
    <location>
        <begin position="410"/>
        <end position="419"/>
    </location>
</feature>
<feature type="region of interest" description="Disordered" evidence="1">
    <location>
        <begin position="396"/>
        <end position="419"/>
    </location>
</feature>
<evidence type="ECO:0000313" key="3">
    <source>
        <dbReference type="Proteomes" id="UP000095751"/>
    </source>
</evidence>
<feature type="region of interest" description="Disordered" evidence="1">
    <location>
        <begin position="1"/>
        <end position="68"/>
    </location>
</feature>
<feature type="compositionally biased region" description="Basic and acidic residues" evidence="1">
    <location>
        <begin position="502"/>
        <end position="512"/>
    </location>
</feature>
<dbReference type="AlphaFoldDB" id="A0A1E7EIZ0"/>
<dbReference type="Proteomes" id="UP000095751">
    <property type="component" value="Unassembled WGS sequence"/>
</dbReference>
<dbReference type="EMBL" id="KV784452">
    <property type="protein sequence ID" value="OEU05857.1"/>
    <property type="molecule type" value="Genomic_DNA"/>
</dbReference>
<feature type="region of interest" description="Disordered" evidence="1">
    <location>
        <begin position="483"/>
        <end position="519"/>
    </location>
</feature>
<reference evidence="2 3" key="1">
    <citation type="submission" date="2016-09" db="EMBL/GenBank/DDBJ databases">
        <title>Extensive genetic diversity and differential bi-allelic expression allows diatom success in the polar Southern Ocean.</title>
        <authorList>
            <consortium name="DOE Joint Genome Institute"/>
            <person name="Mock T."/>
            <person name="Otillar R.P."/>
            <person name="Strauss J."/>
            <person name="Dupont C."/>
            <person name="Frickenhaus S."/>
            <person name="Maumus F."/>
            <person name="Mcmullan M."/>
            <person name="Sanges R."/>
            <person name="Schmutz J."/>
            <person name="Toseland A."/>
            <person name="Valas R."/>
            <person name="Veluchamy A."/>
            <person name="Ward B.J."/>
            <person name="Allen A."/>
            <person name="Barry K."/>
            <person name="Falciatore A."/>
            <person name="Ferrante M."/>
            <person name="Fortunato A.E."/>
            <person name="Gloeckner G."/>
            <person name="Gruber A."/>
            <person name="Hipkin R."/>
            <person name="Janech M."/>
            <person name="Kroth P."/>
            <person name="Leese F."/>
            <person name="Lindquist E."/>
            <person name="Lyon B.R."/>
            <person name="Martin J."/>
            <person name="Mayer C."/>
            <person name="Parker M."/>
            <person name="Quesneville H."/>
            <person name="Raymond J."/>
            <person name="Uhlig C."/>
            <person name="Valentin K.U."/>
            <person name="Worden A.Z."/>
            <person name="Armbrust E.V."/>
            <person name="Bowler C."/>
            <person name="Green B."/>
            <person name="Moulton V."/>
            <person name="Van Oosterhout C."/>
            <person name="Grigoriev I."/>
        </authorList>
    </citation>
    <scope>NUCLEOTIDE SEQUENCE [LARGE SCALE GENOMIC DNA]</scope>
    <source>
        <strain evidence="2 3">CCMP1102</strain>
    </source>
</reference>
<gene>
    <name evidence="2" type="ORF">FRACYDRAFT_257799</name>
</gene>